<organism evidence="3 4">
    <name type="scientific">Solirubrobacter phytolaccae</name>
    <dbReference type="NCBI Taxonomy" id="1404360"/>
    <lineage>
        <taxon>Bacteria</taxon>
        <taxon>Bacillati</taxon>
        <taxon>Actinomycetota</taxon>
        <taxon>Thermoleophilia</taxon>
        <taxon>Solirubrobacterales</taxon>
        <taxon>Solirubrobacteraceae</taxon>
        <taxon>Solirubrobacter</taxon>
    </lineage>
</organism>
<dbReference type="InterPro" id="IPR025723">
    <property type="entry name" value="ArsA/GET3_ATPase-like"/>
</dbReference>
<proteinExistence type="inferred from homology"/>
<dbReference type="RefSeq" id="WP_270026106.1">
    <property type="nucleotide sequence ID" value="NZ_JAPDDP010000026.1"/>
</dbReference>
<comment type="similarity">
    <text evidence="1">Belongs to the arsA ATPase family.</text>
</comment>
<evidence type="ECO:0000259" key="2">
    <source>
        <dbReference type="Pfam" id="PF02374"/>
    </source>
</evidence>
<dbReference type="EMBL" id="JAPDDP010000026">
    <property type="protein sequence ID" value="MDA0181756.1"/>
    <property type="molecule type" value="Genomic_DNA"/>
</dbReference>
<sequence length="309" mass="33575">MDALLRDRSLLYVTGKGGVGKTTVAAALGLAAARTGRRTIVCEVSEQDRVSRAFAREGVRPEQEVQLAENLWAITVDPQAALEEWLAKQVGGTALKVLGHSHAFQYFVAAAPGAKELITIAKVWELAQPQRWNRGSDTYDLVVVDAPASGHGIGMLTTPRTFGEIARVGPIRRQAYKVSEMLADPTRTGYVAVALPEEMPVTETIELEARLRTEIGLPFDAIVMNAMWPERFSSADVTKLRAAASNGFDEGSLGAVRAALSVHERVKAQRAHLRRLEAATHAPITALPFVFESELGLADYEHLADELAR</sequence>
<feature type="domain" description="ArsA/GET3 Anion-transporting ATPase-like" evidence="2">
    <location>
        <begin position="11"/>
        <end position="165"/>
    </location>
</feature>
<dbReference type="Pfam" id="PF02374">
    <property type="entry name" value="ArsA_ATPase"/>
    <property type="match status" value="2"/>
</dbReference>
<keyword evidence="4" id="KW-1185">Reference proteome</keyword>
<evidence type="ECO:0000256" key="1">
    <source>
        <dbReference type="ARBA" id="ARBA00011040"/>
    </source>
</evidence>
<dbReference type="GO" id="GO:0005524">
    <property type="term" value="F:ATP binding"/>
    <property type="evidence" value="ECO:0007669"/>
    <property type="project" value="InterPro"/>
</dbReference>
<evidence type="ECO:0000313" key="4">
    <source>
        <dbReference type="Proteomes" id="UP001147653"/>
    </source>
</evidence>
<dbReference type="Proteomes" id="UP001147653">
    <property type="component" value="Unassembled WGS sequence"/>
</dbReference>
<reference evidence="3" key="1">
    <citation type="submission" date="2022-10" db="EMBL/GenBank/DDBJ databases">
        <title>The WGS of Solirubrobacter phytolaccae KCTC 29190.</title>
        <authorList>
            <person name="Jiang Z."/>
        </authorList>
    </citation>
    <scope>NUCLEOTIDE SEQUENCE</scope>
    <source>
        <strain evidence="3">KCTC 29190</strain>
    </source>
</reference>
<dbReference type="SUPFAM" id="SSF52540">
    <property type="entry name" value="P-loop containing nucleoside triphosphate hydrolases"/>
    <property type="match status" value="1"/>
</dbReference>
<name>A0A9X3N963_9ACTN</name>
<dbReference type="InterPro" id="IPR016300">
    <property type="entry name" value="ATPase_ArsA/GET3"/>
</dbReference>
<dbReference type="AlphaFoldDB" id="A0A9X3N963"/>
<feature type="domain" description="ArsA/GET3 Anion-transporting ATPase-like" evidence="2">
    <location>
        <begin position="174"/>
        <end position="234"/>
    </location>
</feature>
<protein>
    <submittedName>
        <fullName evidence="3">ArsA family ATPase</fullName>
    </submittedName>
</protein>
<dbReference type="PANTHER" id="PTHR10803:SF3">
    <property type="entry name" value="ATPASE GET3"/>
    <property type="match status" value="1"/>
</dbReference>
<dbReference type="PANTHER" id="PTHR10803">
    <property type="entry name" value="ARSENICAL PUMP-DRIVING ATPASE ARSENITE-TRANSLOCATING ATPASE"/>
    <property type="match status" value="1"/>
</dbReference>
<gene>
    <name evidence="3" type="ORF">OJ997_15735</name>
</gene>
<dbReference type="InterPro" id="IPR027417">
    <property type="entry name" value="P-loop_NTPase"/>
</dbReference>
<accession>A0A9X3N963</accession>
<dbReference type="GO" id="GO:0016887">
    <property type="term" value="F:ATP hydrolysis activity"/>
    <property type="evidence" value="ECO:0007669"/>
    <property type="project" value="InterPro"/>
</dbReference>
<dbReference type="CDD" id="cd02035">
    <property type="entry name" value="ArsA"/>
    <property type="match status" value="1"/>
</dbReference>
<comment type="caution">
    <text evidence="3">The sequence shown here is derived from an EMBL/GenBank/DDBJ whole genome shotgun (WGS) entry which is preliminary data.</text>
</comment>
<dbReference type="Gene3D" id="3.40.50.300">
    <property type="entry name" value="P-loop containing nucleotide triphosphate hydrolases"/>
    <property type="match status" value="1"/>
</dbReference>
<evidence type="ECO:0000313" key="3">
    <source>
        <dbReference type="EMBL" id="MDA0181756.1"/>
    </source>
</evidence>